<evidence type="ECO:0000256" key="5">
    <source>
        <dbReference type="ARBA" id="ARBA00022840"/>
    </source>
</evidence>
<evidence type="ECO:0000256" key="10">
    <source>
        <dbReference type="HAMAP-Rule" id="MF_00505"/>
    </source>
</evidence>
<dbReference type="InterPro" id="IPR020568">
    <property type="entry name" value="Ribosomal_Su5_D2-typ_SF"/>
</dbReference>
<dbReference type="PANTHER" id="PTHR11528">
    <property type="entry name" value="HEAT SHOCK PROTEIN 90 FAMILY MEMBER"/>
    <property type="match status" value="1"/>
</dbReference>
<dbReference type="GO" id="GO:0140662">
    <property type="term" value="F:ATP-dependent protein folding chaperone"/>
    <property type="evidence" value="ECO:0007669"/>
    <property type="project" value="InterPro"/>
</dbReference>
<dbReference type="CDD" id="cd16927">
    <property type="entry name" value="HATPase_Hsp90-like"/>
    <property type="match status" value="1"/>
</dbReference>
<dbReference type="Gene3D" id="3.40.50.11260">
    <property type="match status" value="1"/>
</dbReference>
<gene>
    <name evidence="10" type="primary">htpG</name>
    <name evidence="15" type="ORF">AADEFJLK_01799</name>
    <name evidence="14" type="ORF">CEK71_19950</name>
</gene>
<dbReference type="PROSITE" id="PS00298">
    <property type="entry name" value="HSP90"/>
    <property type="match status" value="1"/>
</dbReference>
<dbReference type="GO" id="GO:0005524">
    <property type="term" value="F:ATP binding"/>
    <property type="evidence" value="ECO:0007669"/>
    <property type="project" value="UniProtKB-UniRule"/>
</dbReference>
<dbReference type="PIRSF" id="PIRSF002583">
    <property type="entry name" value="Hsp90"/>
    <property type="match status" value="1"/>
</dbReference>
<dbReference type="InterPro" id="IPR001404">
    <property type="entry name" value="Hsp90_fam"/>
</dbReference>
<comment type="caution">
    <text evidence="10">Lacks conserved residue(s) required for the propagation of feature annotation.</text>
</comment>
<protein>
    <recommendedName>
        <fullName evidence="9 10">Chaperone protein HtpG</fullName>
    </recommendedName>
    <alternativeName>
        <fullName evidence="10">Heat shock protein HtpG</fullName>
    </alternativeName>
    <alternativeName>
        <fullName evidence="10">High temperature protein G</fullName>
    </alternativeName>
</protein>
<reference evidence="15 17" key="2">
    <citation type="submission" date="2017-11" db="EMBL/GenBank/DDBJ databases">
        <title>Draft Genome Sequence of Methylobacter psychrotolerans Sph1T, an Obligate Methanotroph from Low-Temperature Environments.</title>
        <authorList>
            <person name="Oshkin I.Y."/>
            <person name="Miroshnikov K."/>
            <person name="Belova S.E."/>
            <person name="Korzhenkov A."/>
            <person name="Toshchakov S.V."/>
            <person name="Dedysh S.N."/>
        </authorList>
    </citation>
    <scope>NUCLEOTIDE SEQUENCE [LARGE SCALE GENOMIC DNA]</scope>
    <source>
        <strain evidence="15 17">Sph1</strain>
    </source>
</reference>
<evidence type="ECO:0000256" key="1">
    <source>
        <dbReference type="ARBA" id="ARBA00004496"/>
    </source>
</evidence>
<proteinExistence type="inferred from homology"/>
<evidence type="ECO:0000256" key="3">
    <source>
        <dbReference type="ARBA" id="ARBA00022490"/>
    </source>
</evidence>
<dbReference type="EMBL" id="CP022129">
    <property type="protein sequence ID" value="ASF48152.1"/>
    <property type="molecule type" value="Genomic_DNA"/>
</dbReference>
<dbReference type="AlphaFoldDB" id="A0A1Z4C3P0"/>
<feature type="binding site" evidence="11">
    <location>
        <position position="177"/>
    </location>
    <ligand>
        <name>ATP</name>
        <dbReference type="ChEBI" id="CHEBI:30616"/>
    </ligand>
</feature>
<feature type="domain" description="Histidine kinase/HSP90-like ATPase" evidence="13">
    <location>
        <begin position="30"/>
        <end position="187"/>
    </location>
</feature>
<feature type="region of interest" description="Disordered" evidence="12">
    <location>
        <begin position="218"/>
        <end position="238"/>
    </location>
</feature>
<keyword evidence="4 10" id="KW-0547">Nucleotide-binding</keyword>
<evidence type="ECO:0000256" key="4">
    <source>
        <dbReference type="ARBA" id="ARBA00022741"/>
    </source>
</evidence>
<dbReference type="KEGG" id="mpsy:CEK71_19950"/>
<dbReference type="FunFam" id="3.30.565.10:FF:000009">
    <property type="entry name" value="Molecular chaperone HtpG"/>
    <property type="match status" value="1"/>
</dbReference>
<dbReference type="FunFam" id="3.30.230.80:FF:000002">
    <property type="entry name" value="Molecular chaperone HtpG"/>
    <property type="match status" value="1"/>
</dbReference>
<evidence type="ECO:0000256" key="7">
    <source>
        <dbReference type="ARBA" id="ARBA00023186"/>
    </source>
</evidence>
<sequence>MTVEAKKETLGFQTEVKHLLHLMIHSLYSNKEIFLRELVSNASDAADKLRFLALSNDGLYEGDSELKIRLAFDKDQGTITISDNGIGMTREEVQEHIGTIAKSGTKQFFDALTGDQAKDSELIGQFGVGFYSAFIVADKVTLTTRKAGAPTDQATRWESAGEGDYTLETVEKAGRGTEIVLHLKEAESEFLDGYRIRSIIRKFSDHISLPIVMDKEAAPSYDDEPEEGEENAEAKEPAAPEIVEETINSASALWTKSRQEISDNDYNEFYKHVGHDYQDPLTHVHSKVEGTNEYTLLLYVPARAPFDLWDRDAKHGVKLYIRKVFITDDAEQLMPRYLRFIKGIIDANSLPLNVSREILQQSKQISTIKAGAVKKVLGMLEALAKNEPEKYAQFWKDFGPVMKEGVIEDHGNKERVAKLLRFSSTLTDSTTQDVTLEDYVSRMKEGQDKIYYVTADSFAAAKNSPHLEIFRKKGIEVLLLSDRIDEWLVTNLSDFADKHLQSVAKGDLDLGVEESEEEKKAQEEVSHDFESVLKQIKEVLGDKVSDVRLSHRLTESPACLVADVYGMSLNMERIMKDAGQLMGGMGMGRKPIFEINPSHALIARLKSEQDDARFADLAHILFDQAILSEGGQLEDPTAFVHKLNGLLQGLLN</sequence>
<keyword evidence="7 10" id="KW-0143">Chaperone</keyword>
<dbReference type="OrthoDB" id="9802640at2"/>
<feature type="binding site" evidence="11">
    <location>
        <position position="37"/>
    </location>
    <ligand>
        <name>ATP</name>
        <dbReference type="ChEBI" id="CHEBI:30616"/>
    </ligand>
</feature>
<feature type="binding site" evidence="11">
    <location>
        <position position="356"/>
    </location>
    <ligand>
        <name>ATP</name>
        <dbReference type="ChEBI" id="CHEBI:30616"/>
    </ligand>
</feature>
<dbReference type="Proteomes" id="UP000237423">
    <property type="component" value="Unassembled WGS sequence"/>
</dbReference>
<dbReference type="SUPFAM" id="SSF55874">
    <property type="entry name" value="ATPase domain of HSP90 chaperone/DNA topoisomerase II/histidine kinase"/>
    <property type="match status" value="1"/>
</dbReference>
<dbReference type="GO" id="GO:0005737">
    <property type="term" value="C:cytoplasm"/>
    <property type="evidence" value="ECO:0007669"/>
    <property type="project" value="UniProtKB-SubCell"/>
</dbReference>
<evidence type="ECO:0000259" key="13">
    <source>
        <dbReference type="SMART" id="SM00387"/>
    </source>
</evidence>
<dbReference type="InterPro" id="IPR003594">
    <property type="entry name" value="HATPase_dom"/>
</dbReference>
<comment type="subcellular location">
    <subcellularLocation>
        <location evidence="1 10">Cytoplasm</location>
    </subcellularLocation>
</comment>
<comment type="function">
    <text evidence="8 10">Molecular chaperone. Has ATPase activity.</text>
</comment>
<feature type="binding site" evidence="11">
    <location>
        <position position="88"/>
    </location>
    <ligand>
        <name>ATP</name>
        <dbReference type="ChEBI" id="CHEBI:30616"/>
    </ligand>
</feature>
<evidence type="ECO:0000256" key="6">
    <source>
        <dbReference type="ARBA" id="ARBA00023016"/>
    </source>
</evidence>
<reference evidence="14 16" key="1">
    <citation type="submission" date="2017-06" db="EMBL/GenBank/DDBJ databases">
        <title>Genome Sequencing of the methanotroph Methylovulum psychrotolerants str. HV10-M2 isolated from a high-altitude environment.</title>
        <authorList>
            <person name="Mateos-Rivera A."/>
        </authorList>
    </citation>
    <scope>NUCLEOTIDE SEQUENCE [LARGE SCALE GENOMIC DNA]</scope>
    <source>
        <strain evidence="14 16">HV10_M2</strain>
    </source>
</reference>
<feature type="binding site" evidence="11">
    <location>
        <position position="102"/>
    </location>
    <ligand>
        <name>ATP</name>
        <dbReference type="ChEBI" id="CHEBI:30616"/>
    </ligand>
</feature>
<comment type="similarity">
    <text evidence="2 10">Belongs to the heat shock protein 90 family.</text>
</comment>
<feature type="binding site" evidence="11">
    <location>
        <position position="41"/>
    </location>
    <ligand>
        <name>ATP</name>
        <dbReference type="ChEBI" id="CHEBI:30616"/>
    </ligand>
</feature>
<dbReference type="EMBL" id="PGFZ01000003">
    <property type="protein sequence ID" value="POZ52318.1"/>
    <property type="molecule type" value="Genomic_DNA"/>
</dbReference>
<keyword evidence="3 10" id="KW-0963">Cytoplasm</keyword>
<comment type="subunit">
    <text evidence="10">Homodimer.</text>
</comment>
<keyword evidence="6 10" id="KW-0346">Stress response</keyword>
<feature type="binding site" evidence="11">
    <location>
        <position position="83"/>
    </location>
    <ligand>
        <name>ATP</name>
        <dbReference type="ChEBI" id="CHEBI:30616"/>
    </ligand>
</feature>
<feature type="region of interest" description="C" evidence="10">
    <location>
        <begin position="574"/>
        <end position="652"/>
    </location>
</feature>
<dbReference type="NCBIfam" id="NF003555">
    <property type="entry name" value="PRK05218.1"/>
    <property type="match status" value="1"/>
</dbReference>
<dbReference type="Pfam" id="PF00183">
    <property type="entry name" value="HSP90"/>
    <property type="match status" value="1"/>
</dbReference>
<evidence type="ECO:0000256" key="8">
    <source>
        <dbReference type="ARBA" id="ARBA00058590"/>
    </source>
</evidence>
<evidence type="ECO:0000313" key="17">
    <source>
        <dbReference type="Proteomes" id="UP000237423"/>
    </source>
</evidence>
<evidence type="ECO:0000313" key="16">
    <source>
        <dbReference type="Proteomes" id="UP000197019"/>
    </source>
</evidence>
<dbReference type="InterPro" id="IPR019805">
    <property type="entry name" value="Heat_shock_protein_90_CS"/>
</dbReference>
<feature type="binding site" evidence="11">
    <location>
        <begin position="103"/>
        <end position="104"/>
    </location>
    <ligand>
        <name>ATP</name>
        <dbReference type="ChEBI" id="CHEBI:30616"/>
    </ligand>
</feature>
<keyword evidence="16" id="KW-1185">Reference proteome</keyword>
<dbReference type="Pfam" id="PF13589">
    <property type="entry name" value="HATPase_c_3"/>
    <property type="match status" value="1"/>
</dbReference>
<evidence type="ECO:0000313" key="14">
    <source>
        <dbReference type="EMBL" id="ASF48152.1"/>
    </source>
</evidence>
<dbReference type="Gene3D" id="3.30.230.80">
    <property type="match status" value="1"/>
</dbReference>
<feature type="compositionally biased region" description="Acidic residues" evidence="12">
    <location>
        <begin position="221"/>
        <end position="231"/>
    </location>
</feature>
<dbReference type="InterPro" id="IPR037196">
    <property type="entry name" value="HSP90_C"/>
</dbReference>
<dbReference type="PRINTS" id="PR00775">
    <property type="entry name" value="HEATSHOCK90"/>
</dbReference>
<evidence type="ECO:0000256" key="9">
    <source>
        <dbReference type="ARBA" id="ARBA00070675"/>
    </source>
</evidence>
<dbReference type="InterPro" id="IPR020575">
    <property type="entry name" value="Hsp90_N"/>
</dbReference>
<dbReference type="SMART" id="SM00387">
    <property type="entry name" value="HATPase_c"/>
    <property type="match status" value="1"/>
</dbReference>
<accession>A0A1Z4C3P0</accession>
<keyword evidence="5 10" id="KW-0067">ATP-binding</keyword>
<dbReference type="InterPro" id="IPR036890">
    <property type="entry name" value="HATPase_C_sf"/>
</dbReference>
<evidence type="ECO:0000256" key="11">
    <source>
        <dbReference type="PIRSR" id="PIRSR002583-1"/>
    </source>
</evidence>
<organism evidence="14 16">
    <name type="scientific">Methylovulum psychrotolerans</name>
    <dbReference type="NCBI Taxonomy" id="1704499"/>
    <lineage>
        <taxon>Bacteria</taxon>
        <taxon>Pseudomonadati</taxon>
        <taxon>Pseudomonadota</taxon>
        <taxon>Gammaproteobacteria</taxon>
        <taxon>Methylococcales</taxon>
        <taxon>Methylococcaceae</taxon>
        <taxon>Methylovulum</taxon>
    </lineage>
</organism>
<dbReference type="HAMAP" id="MF_00505">
    <property type="entry name" value="HSP90"/>
    <property type="match status" value="1"/>
</dbReference>
<feature type="region of interest" description="A; substrate-binding" evidence="10">
    <location>
        <begin position="1"/>
        <end position="356"/>
    </location>
</feature>
<name>A0A1Z4C3P0_9GAMM</name>
<dbReference type="SUPFAM" id="SSF54211">
    <property type="entry name" value="Ribosomal protein S5 domain 2-like"/>
    <property type="match status" value="1"/>
</dbReference>
<dbReference type="Proteomes" id="UP000197019">
    <property type="component" value="Chromosome"/>
</dbReference>
<dbReference type="Gene3D" id="3.30.565.10">
    <property type="entry name" value="Histidine kinase-like ATPase, C-terminal domain"/>
    <property type="match status" value="1"/>
</dbReference>
<dbReference type="SUPFAM" id="SSF110942">
    <property type="entry name" value="HSP90 C-terminal domain"/>
    <property type="match status" value="1"/>
</dbReference>
<dbReference type="GO" id="GO:0051082">
    <property type="term" value="F:unfolded protein binding"/>
    <property type="evidence" value="ECO:0007669"/>
    <property type="project" value="UniProtKB-UniRule"/>
</dbReference>
<evidence type="ECO:0000256" key="2">
    <source>
        <dbReference type="ARBA" id="ARBA00008239"/>
    </source>
</evidence>
<evidence type="ECO:0000313" key="15">
    <source>
        <dbReference type="EMBL" id="POZ52318.1"/>
    </source>
</evidence>
<dbReference type="Gene3D" id="1.20.120.790">
    <property type="entry name" value="Heat shock protein 90, C-terminal domain"/>
    <property type="match status" value="1"/>
</dbReference>
<dbReference type="RefSeq" id="WP_088621022.1">
    <property type="nucleotide sequence ID" value="NZ_CP022129.1"/>
</dbReference>
<feature type="binding site" evidence="11">
    <location>
        <begin position="125"/>
        <end position="130"/>
    </location>
    <ligand>
        <name>ATP</name>
        <dbReference type="ChEBI" id="CHEBI:30616"/>
    </ligand>
</feature>
<evidence type="ECO:0000256" key="12">
    <source>
        <dbReference type="SAM" id="MobiDB-lite"/>
    </source>
</evidence>
<dbReference type="GO" id="GO:0016887">
    <property type="term" value="F:ATP hydrolysis activity"/>
    <property type="evidence" value="ECO:0007669"/>
    <property type="project" value="InterPro"/>
</dbReference>